<reference evidence="13" key="1">
    <citation type="submission" date="2019-10" db="EMBL/GenBank/DDBJ databases">
        <authorList>
            <person name="Zhang R."/>
            <person name="Pan Y."/>
            <person name="Wang J."/>
            <person name="Ma R."/>
            <person name="Yu S."/>
        </authorList>
    </citation>
    <scope>NUCLEOTIDE SEQUENCE</scope>
    <source>
        <strain evidence="13">LA-IB0</strain>
        <tissue evidence="13">Leaf</tissue>
    </source>
</reference>
<dbReference type="InterPro" id="IPR007679">
    <property type="entry name" value="DUF569"/>
</dbReference>
<evidence type="ECO:0000256" key="4">
    <source>
        <dbReference type="ARBA" id="ARBA00022692"/>
    </source>
</evidence>
<evidence type="ECO:0000256" key="3">
    <source>
        <dbReference type="ARBA" id="ARBA00022614"/>
    </source>
</evidence>
<sequence>MMNCTNLRIIDVGNNRLIGEIPTWLGFSLLDLKVLSLHQNEFYGTIPSNLCDLRYVRVLDLSSNNLSGVIPKCLQNLTSMTREYGYSQYSSSQYIYTSNYSVGIDGVNLMWKGTEVEYKNSLRLVKLIDLSSNNLVGKIPSEITKLDGLVGLNLSRNKLMGSIPQDIGRMMSLNFLDLSINHLSGGIPTGLSELSFLGVLNLSYNNLSGKIPQETHMVTFNELSYTGNPGLCGRPLIKSCPGDETIQDSKRTTSDNDDSDDNFITQGFYIAMGLGFGIAFWGIFGTILFNRSSRHAYFQVLNRVEDYVYVRVELMKARLRRTPQNETATQDWVMWEVDVVDISILNDDDYLPSNASSFASRNGDFSCPNSPLGKSKAASMASDGGATPTKASERLRRPSFFSQKRWPSIASDQKSSHNSGKEDGMERSSRMNENKVTIYGMEFFNKAKAVRLQSHLGKYLVADDDEETIRQSRNGASHKARWTVEYVDGKHDRIRLKSCHGLYLTAVDEPFVLIMTGKKVLQTLPEKKTDVAIEWEPIKEGFHVKLMTNDEKFLRANGGAPPWRNSVTHDVPHRTATQGWVLWGVDISLSGPDPDPNEGCFSPASSFSSLDDYSGSPDTGSPMFQYSRKSNYSGLSETESPKFHHSRMSNDLGSPDTGSPMFRNSRKSNFSNSPDTGSPMYSRKSNCSGLSDTGLPVVKHSVKSGNVSTKKHSGMEFFRKAKSVRLKSRHDKYLTAHSDEEIVIQDRSGSSKSVKWTVEFVEDVENVVQLKSCYGKYLHASDEEFLLGVTGRKVAQVLPRKLDSSVEWEPIRDGMQVKLKTRYGNFLRANGGLPPWRNSITYDIPHRHHDWILWEVDVVEIRPESPPPEVSRSESLEELN</sequence>
<feature type="region of interest" description="Disordered" evidence="10">
    <location>
        <begin position="611"/>
        <end position="688"/>
    </location>
</feature>
<feature type="compositionally biased region" description="Basic and acidic residues" evidence="10">
    <location>
        <begin position="419"/>
        <end position="430"/>
    </location>
</feature>
<dbReference type="InterPro" id="IPR001611">
    <property type="entry name" value="Leu-rich_rpt"/>
</dbReference>
<evidence type="ECO:0000259" key="12">
    <source>
        <dbReference type="Pfam" id="PF04601"/>
    </source>
</evidence>
<comment type="subcellular location">
    <subcellularLocation>
        <location evidence="1">Membrane</location>
        <topology evidence="1">Single-pass type I membrane protein</topology>
    </subcellularLocation>
</comment>
<dbReference type="Pfam" id="PF00560">
    <property type="entry name" value="LRR_1"/>
    <property type="match status" value="5"/>
</dbReference>
<evidence type="ECO:0000256" key="11">
    <source>
        <dbReference type="SAM" id="Phobius"/>
    </source>
</evidence>
<feature type="compositionally biased region" description="Polar residues" evidence="10">
    <location>
        <begin position="618"/>
        <end position="638"/>
    </location>
</feature>
<dbReference type="FunFam" id="3.80.10.10:FF:000111">
    <property type="entry name" value="LRR receptor-like serine/threonine-protein kinase ERECTA"/>
    <property type="match status" value="1"/>
</dbReference>
<dbReference type="FunFam" id="2.80.10.50:FF:000067">
    <property type="entry name" value="BnaC05g19630D protein"/>
    <property type="match status" value="2"/>
</dbReference>
<keyword evidence="9" id="KW-0325">Glycoprotein</keyword>
<dbReference type="InterPro" id="IPR008999">
    <property type="entry name" value="Actin-crosslinking"/>
</dbReference>
<dbReference type="SUPFAM" id="SSF52058">
    <property type="entry name" value="L domain-like"/>
    <property type="match status" value="1"/>
</dbReference>
<proteinExistence type="inferred from homology"/>
<evidence type="ECO:0000256" key="8">
    <source>
        <dbReference type="ARBA" id="ARBA00023136"/>
    </source>
</evidence>
<dbReference type="PANTHER" id="PTHR48063">
    <property type="entry name" value="LRR RECEPTOR-LIKE KINASE"/>
    <property type="match status" value="1"/>
</dbReference>
<name>A0AAV6W6G3_9LAMI</name>
<keyword evidence="6" id="KW-0677">Repeat</keyword>
<feature type="domain" description="DUF569" evidence="12">
    <location>
        <begin position="715"/>
        <end position="854"/>
    </location>
</feature>
<dbReference type="InterPro" id="IPR046956">
    <property type="entry name" value="RLP23-like"/>
</dbReference>
<dbReference type="CDD" id="cd23340">
    <property type="entry name" value="beta-trefoil_FSCN_ACP-like"/>
    <property type="match status" value="2"/>
</dbReference>
<dbReference type="InterPro" id="IPR032675">
    <property type="entry name" value="LRR_dom_sf"/>
</dbReference>
<dbReference type="Gene3D" id="2.80.10.50">
    <property type="match status" value="2"/>
</dbReference>
<keyword evidence="3" id="KW-0433">Leucine-rich repeat</keyword>
<keyword evidence="8 11" id="KW-0472">Membrane</keyword>
<evidence type="ECO:0000313" key="14">
    <source>
        <dbReference type="Proteomes" id="UP000826271"/>
    </source>
</evidence>
<feature type="transmembrane region" description="Helical" evidence="11">
    <location>
        <begin position="268"/>
        <end position="289"/>
    </location>
</feature>
<feature type="domain" description="DUF569" evidence="12">
    <location>
        <begin position="441"/>
        <end position="583"/>
    </location>
</feature>
<comment type="caution">
    <text evidence="13">The sequence shown here is derived from an EMBL/GenBank/DDBJ whole genome shotgun (WGS) entry which is preliminary data.</text>
</comment>
<evidence type="ECO:0000256" key="2">
    <source>
        <dbReference type="ARBA" id="ARBA00009592"/>
    </source>
</evidence>
<evidence type="ECO:0000256" key="6">
    <source>
        <dbReference type="ARBA" id="ARBA00022737"/>
    </source>
</evidence>
<dbReference type="Pfam" id="PF04601">
    <property type="entry name" value="DUF569"/>
    <property type="match status" value="2"/>
</dbReference>
<dbReference type="PANTHER" id="PTHR48063:SF101">
    <property type="entry name" value="LRR RECEPTOR-LIKE SERINE_THREONINE-PROTEIN KINASE FLS2"/>
    <property type="match status" value="1"/>
</dbReference>
<dbReference type="SUPFAM" id="SSF50405">
    <property type="entry name" value="Actin-crosslinking proteins"/>
    <property type="match status" value="2"/>
</dbReference>
<keyword evidence="7 11" id="KW-1133">Transmembrane helix</keyword>
<organism evidence="13 14">
    <name type="scientific">Buddleja alternifolia</name>
    <dbReference type="NCBI Taxonomy" id="168488"/>
    <lineage>
        <taxon>Eukaryota</taxon>
        <taxon>Viridiplantae</taxon>
        <taxon>Streptophyta</taxon>
        <taxon>Embryophyta</taxon>
        <taxon>Tracheophyta</taxon>
        <taxon>Spermatophyta</taxon>
        <taxon>Magnoliopsida</taxon>
        <taxon>eudicotyledons</taxon>
        <taxon>Gunneridae</taxon>
        <taxon>Pentapetalae</taxon>
        <taxon>asterids</taxon>
        <taxon>lamiids</taxon>
        <taxon>Lamiales</taxon>
        <taxon>Scrophulariaceae</taxon>
        <taxon>Buddlejeae</taxon>
        <taxon>Buddleja</taxon>
    </lineage>
</organism>
<keyword evidence="5" id="KW-0732">Signal</keyword>
<evidence type="ECO:0000256" key="7">
    <source>
        <dbReference type="ARBA" id="ARBA00022989"/>
    </source>
</evidence>
<evidence type="ECO:0000313" key="13">
    <source>
        <dbReference type="EMBL" id="KAG8362603.1"/>
    </source>
</evidence>
<evidence type="ECO:0000256" key="9">
    <source>
        <dbReference type="ARBA" id="ARBA00023180"/>
    </source>
</evidence>
<gene>
    <name evidence="13" type="ORF">BUALT_BualtUnG0059400</name>
</gene>
<dbReference type="AlphaFoldDB" id="A0AAV6W6G3"/>
<evidence type="ECO:0000256" key="10">
    <source>
        <dbReference type="SAM" id="MobiDB-lite"/>
    </source>
</evidence>
<dbReference type="Proteomes" id="UP000826271">
    <property type="component" value="Unassembled WGS sequence"/>
</dbReference>
<dbReference type="EMBL" id="WHWC01000418">
    <property type="protein sequence ID" value="KAG8362603.1"/>
    <property type="molecule type" value="Genomic_DNA"/>
</dbReference>
<dbReference type="GO" id="GO:0016020">
    <property type="term" value="C:membrane"/>
    <property type="evidence" value="ECO:0007669"/>
    <property type="project" value="UniProtKB-SubCell"/>
</dbReference>
<comment type="similarity">
    <text evidence="2">Belongs to the RLP family.</text>
</comment>
<protein>
    <recommendedName>
        <fullName evidence="12">DUF569 domain-containing protein</fullName>
    </recommendedName>
</protein>
<evidence type="ECO:0000256" key="1">
    <source>
        <dbReference type="ARBA" id="ARBA00004479"/>
    </source>
</evidence>
<keyword evidence="14" id="KW-1185">Reference proteome</keyword>
<evidence type="ECO:0000256" key="5">
    <source>
        <dbReference type="ARBA" id="ARBA00022729"/>
    </source>
</evidence>
<dbReference type="Gene3D" id="3.80.10.10">
    <property type="entry name" value="Ribonuclease Inhibitor"/>
    <property type="match status" value="1"/>
</dbReference>
<feature type="region of interest" description="Disordered" evidence="10">
    <location>
        <begin position="369"/>
        <end position="430"/>
    </location>
</feature>
<keyword evidence="4 11" id="KW-0812">Transmembrane</keyword>
<accession>A0AAV6W6G3</accession>